<dbReference type="InterPro" id="IPR001611">
    <property type="entry name" value="Leu-rich_rpt"/>
</dbReference>
<evidence type="ECO:0000256" key="5">
    <source>
        <dbReference type="ARBA" id="ARBA00022737"/>
    </source>
</evidence>
<evidence type="ECO:0000313" key="13">
    <source>
        <dbReference type="Proteomes" id="UP001187192"/>
    </source>
</evidence>
<dbReference type="EMBL" id="BTGU01000897">
    <property type="protein sequence ID" value="GMN69645.1"/>
    <property type="molecule type" value="Genomic_DNA"/>
</dbReference>
<dbReference type="Pfam" id="PF13855">
    <property type="entry name" value="LRR_8"/>
    <property type="match status" value="1"/>
</dbReference>
<evidence type="ECO:0000256" key="9">
    <source>
        <dbReference type="ARBA" id="ARBA00023180"/>
    </source>
</evidence>
<protein>
    <recommendedName>
        <fullName evidence="11">Leucine-rich repeat-containing N-terminal plant-type domain-containing protein</fullName>
    </recommendedName>
</protein>
<evidence type="ECO:0000256" key="1">
    <source>
        <dbReference type="ARBA" id="ARBA00004479"/>
    </source>
</evidence>
<dbReference type="Pfam" id="PF08263">
    <property type="entry name" value="LRRNT_2"/>
    <property type="match status" value="1"/>
</dbReference>
<dbReference type="PANTHER" id="PTHR48063:SF101">
    <property type="entry name" value="LRR RECEPTOR-LIKE SERINE_THREONINE-PROTEIN KINASE FLS2"/>
    <property type="match status" value="1"/>
</dbReference>
<evidence type="ECO:0000256" key="4">
    <source>
        <dbReference type="ARBA" id="ARBA00022729"/>
    </source>
</evidence>
<dbReference type="SUPFAM" id="SSF52058">
    <property type="entry name" value="L domain-like"/>
    <property type="match status" value="1"/>
</dbReference>
<evidence type="ECO:0000256" key="6">
    <source>
        <dbReference type="ARBA" id="ARBA00022989"/>
    </source>
</evidence>
<organism evidence="12 13">
    <name type="scientific">Ficus carica</name>
    <name type="common">Common fig</name>
    <dbReference type="NCBI Taxonomy" id="3494"/>
    <lineage>
        <taxon>Eukaryota</taxon>
        <taxon>Viridiplantae</taxon>
        <taxon>Streptophyta</taxon>
        <taxon>Embryophyta</taxon>
        <taxon>Tracheophyta</taxon>
        <taxon>Spermatophyta</taxon>
        <taxon>Magnoliopsida</taxon>
        <taxon>eudicotyledons</taxon>
        <taxon>Gunneridae</taxon>
        <taxon>Pentapetalae</taxon>
        <taxon>rosids</taxon>
        <taxon>fabids</taxon>
        <taxon>Rosales</taxon>
        <taxon>Moraceae</taxon>
        <taxon>Ficeae</taxon>
        <taxon>Ficus</taxon>
    </lineage>
</organism>
<keyword evidence="7 10" id="KW-0472">Membrane</keyword>
<evidence type="ECO:0000256" key="3">
    <source>
        <dbReference type="ARBA" id="ARBA00022692"/>
    </source>
</evidence>
<dbReference type="Proteomes" id="UP001187192">
    <property type="component" value="Unassembled WGS sequence"/>
</dbReference>
<sequence>MLLAILIYITGAFGSTTTRCKESERHALLKIKENLRGHGDGFLTSWGNEEEKRECCEWIGIRCDNKSGHVIRLDLSPSTLGRGLFDPFEGNLSYSLVDLQYLHYLDLSFIQFYENSITSFIGSLSKLRYLNLSYTNMTGDDLPQLGNLSSLQFLDLCYNDNLEIKNMEWASHLSSLQLLDLSYTNMSFAYDWENVVNNLPHLKYLKLIYCDLPDIVLPSLSVVNSSKVLAIIDLSYNYDLSSSIFQGFSTIAIVLFILTSLIAY</sequence>
<evidence type="ECO:0000256" key="2">
    <source>
        <dbReference type="ARBA" id="ARBA00022614"/>
    </source>
</evidence>
<keyword evidence="13" id="KW-1185">Reference proteome</keyword>
<evidence type="ECO:0000256" key="10">
    <source>
        <dbReference type="SAM" id="Phobius"/>
    </source>
</evidence>
<dbReference type="Gene3D" id="3.80.10.10">
    <property type="entry name" value="Ribonuclease Inhibitor"/>
    <property type="match status" value="1"/>
</dbReference>
<feature type="domain" description="Leucine-rich repeat-containing N-terminal plant-type" evidence="11">
    <location>
        <begin position="23"/>
        <end position="64"/>
    </location>
</feature>
<keyword evidence="8" id="KW-0675">Receptor</keyword>
<keyword evidence="2" id="KW-0433">Leucine-rich repeat</keyword>
<feature type="transmembrane region" description="Helical" evidence="10">
    <location>
        <begin position="244"/>
        <end position="263"/>
    </location>
</feature>
<comment type="subcellular location">
    <subcellularLocation>
        <location evidence="1">Membrane</location>
        <topology evidence="1">Single-pass type I membrane protein</topology>
    </subcellularLocation>
</comment>
<keyword evidence="6 10" id="KW-1133">Transmembrane helix</keyword>
<dbReference type="AlphaFoldDB" id="A0AA88E8I3"/>
<gene>
    <name evidence="12" type="ORF">TIFTF001_038692</name>
</gene>
<accession>A0AA88E8I3</accession>
<keyword evidence="3 10" id="KW-0812">Transmembrane</keyword>
<comment type="caution">
    <text evidence="12">The sequence shown here is derived from an EMBL/GenBank/DDBJ whole genome shotgun (WGS) entry which is preliminary data.</text>
</comment>
<evidence type="ECO:0000313" key="12">
    <source>
        <dbReference type="EMBL" id="GMN69645.1"/>
    </source>
</evidence>
<keyword evidence="9" id="KW-0325">Glycoprotein</keyword>
<proteinExistence type="predicted"/>
<dbReference type="InterPro" id="IPR013210">
    <property type="entry name" value="LRR_N_plant-typ"/>
</dbReference>
<dbReference type="InterPro" id="IPR032675">
    <property type="entry name" value="LRR_dom_sf"/>
</dbReference>
<dbReference type="PANTHER" id="PTHR48063">
    <property type="entry name" value="LRR RECEPTOR-LIKE KINASE"/>
    <property type="match status" value="1"/>
</dbReference>
<evidence type="ECO:0000256" key="8">
    <source>
        <dbReference type="ARBA" id="ARBA00023170"/>
    </source>
</evidence>
<keyword evidence="4" id="KW-0732">Signal</keyword>
<name>A0AA88E8I3_FICCA</name>
<reference evidence="12" key="1">
    <citation type="submission" date="2023-07" db="EMBL/GenBank/DDBJ databases">
        <title>draft genome sequence of fig (Ficus carica).</title>
        <authorList>
            <person name="Takahashi T."/>
            <person name="Nishimura K."/>
        </authorList>
    </citation>
    <scope>NUCLEOTIDE SEQUENCE</scope>
</reference>
<keyword evidence="5" id="KW-0677">Repeat</keyword>
<dbReference type="InterPro" id="IPR046956">
    <property type="entry name" value="RLP23-like"/>
</dbReference>
<evidence type="ECO:0000259" key="11">
    <source>
        <dbReference type="Pfam" id="PF08263"/>
    </source>
</evidence>
<evidence type="ECO:0000256" key="7">
    <source>
        <dbReference type="ARBA" id="ARBA00023136"/>
    </source>
</evidence>
<dbReference type="GO" id="GO:0016020">
    <property type="term" value="C:membrane"/>
    <property type="evidence" value="ECO:0007669"/>
    <property type="project" value="UniProtKB-SubCell"/>
</dbReference>